<dbReference type="Pfam" id="PF24883">
    <property type="entry name" value="NPHP3_N"/>
    <property type="match status" value="1"/>
</dbReference>
<comment type="caution">
    <text evidence="4">The sequence shown here is derived from an EMBL/GenBank/DDBJ whole genome shotgun (WGS) entry which is preliminary data.</text>
</comment>
<dbReference type="PROSITE" id="PS51819">
    <property type="entry name" value="VOC"/>
    <property type="match status" value="1"/>
</dbReference>
<dbReference type="InterPro" id="IPR027417">
    <property type="entry name" value="P-loop_NTPase"/>
</dbReference>
<dbReference type="EMBL" id="ONZQ02000016">
    <property type="protein sequence ID" value="SPO06621.1"/>
    <property type="molecule type" value="Genomic_DNA"/>
</dbReference>
<dbReference type="InterPro" id="IPR056884">
    <property type="entry name" value="NPHP3-like_N"/>
</dbReference>
<proteinExistence type="predicted"/>
<dbReference type="PANTHER" id="PTHR10039">
    <property type="entry name" value="AMELOGENIN"/>
    <property type="match status" value="1"/>
</dbReference>
<evidence type="ECO:0000313" key="5">
    <source>
        <dbReference type="Proteomes" id="UP001187682"/>
    </source>
</evidence>
<dbReference type="Proteomes" id="UP001187682">
    <property type="component" value="Unassembled WGS sequence"/>
</dbReference>
<dbReference type="Pfam" id="PF25053">
    <property type="entry name" value="DUF7791"/>
    <property type="match status" value="1"/>
</dbReference>
<reference evidence="4" key="1">
    <citation type="submission" date="2018-03" db="EMBL/GenBank/DDBJ databases">
        <authorList>
            <person name="Guldener U."/>
        </authorList>
    </citation>
    <scope>NUCLEOTIDE SEQUENCE</scope>
</reference>
<name>A0AAE8N5F1_9PEZI</name>
<sequence length="1247" mass="140521">MDSLAVATAVVQFVQFTSGLIAKGIAIHSSAAGLTVDCDELATITKSLSQSSEEIRKSLEERAKRRRLTGNENDLEKIAVDCQKVADELVEVLGSLTLKSPRTKWRSFRHALRATWNEGKVKSLEDRIDRFREQMMVNFLISLRQEADRSIREQSSVKESVERIEQLQRSSISVGDRFVRQIMDGEQWRRDLIQMIHEQGQGSQSVANLNKFKDDNGWTPNAVVAHERRIRERILHKLAFRNIADRERRISKAHRRTFEWIFCDPESDTRPWSSFKDFLEHQSKKIYWITGKPGSGKSTLMKFIQHHPQTNNLLRTWSGDDEVIRAAFYFWNSGSRMQMSVGGLLQTILHDCLRQLPQVVHEVLPERWEAATLFDVDDFPWSWEEVSQALRRLITEVCPKKKFFVMIDGLDECSGNQAQLIELITELAEDTENLKLCVASRPWNNFEDAFKHELSLMLQDLSASDIEWYIESKFTANEGFAEFQVRDPWRAEALLKTLSKKAEGVFLWVHLVVQSLLEGLINGDGPRDLYGRLEELPPNLEDLYTKILENLDDKYLDHASRLFQIVRACDDSPTLLRVALADLEDDERAMQASIEPMSNKEKSALCKNMKRKLASRCRGLLDISSPVPQRADDGHPASGDVAGEDHDWLQAGEADDEVCGTSMADLEVQYLHRSVRDYIQSSEMWSWLVSATEEPFNPYTPLFKSHLLQLKSLHPVSLSAQKMGFHIWMAIKYAKRSLNLHTKKMKEHVKEVVLLLDEIDKAATILTSSPARANSTFADRSGILGDNHWSSFFLIRVSGPSFPHVMAVCGVHQYLEMRLQSSDLKEEEGDYDVDTGGSDKTPLMIAALDGAPMVPVVQGYDDLLGPHREVLKALLRNGGNCHKLYHGRSAWDLARNADYPEILELFEEYRGKPPPPPLLDDGGPNSRNSLDRRESPTTRRGDGNGTESDNESNASTEALTGLENFSDIIPAGRTSSPQGRRRNRPRNDEAISSLLSRNAPSGNERRPGHQRNRSSPHLTPEESQYPTYGPPLPQSPVGPQESPTLQPRPSLVQYYSLPFQAFYDTRPPEDGDDDEGDYYQHRSFHRRPVNYWRGNQPGMAIPTMPPQPYRSSPDYGKLCWLEIPVRSPDRASAFYTSVLGWSASGSQPTTTPGAKNIHFFSCGSFCGAFLELEDGGAAEAPAAGTVGKPDTVVPSFCVESIDETLGKVVEGGGKVDVPKTMIGSGEMGFYARFVDTEGNVQGLWSQK</sequence>
<dbReference type="Gene3D" id="3.10.180.10">
    <property type="entry name" value="2,3-Dihydroxybiphenyl 1,2-Dioxygenase, domain 1"/>
    <property type="match status" value="1"/>
</dbReference>
<accession>A0AAE8N5F1</accession>
<dbReference type="CDD" id="cd07247">
    <property type="entry name" value="SgaA_N_like"/>
    <property type="match status" value="1"/>
</dbReference>
<feature type="compositionally biased region" description="Polar residues" evidence="2">
    <location>
        <begin position="1015"/>
        <end position="1026"/>
    </location>
</feature>
<dbReference type="SUPFAM" id="SSF52540">
    <property type="entry name" value="P-loop containing nucleoside triphosphate hydrolases"/>
    <property type="match status" value="1"/>
</dbReference>
<organism evidence="4 5">
    <name type="scientific">Cephalotrichum gorgonifer</name>
    <dbReference type="NCBI Taxonomy" id="2041049"/>
    <lineage>
        <taxon>Eukaryota</taxon>
        <taxon>Fungi</taxon>
        <taxon>Dikarya</taxon>
        <taxon>Ascomycota</taxon>
        <taxon>Pezizomycotina</taxon>
        <taxon>Sordariomycetes</taxon>
        <taxon>Hypocreomycetidae</taxon>
        <taxon>Microascales</taxon>
        <taxon>Microascaceae</taxon>
        <taxon>Cephalotrichum</taxon>
    </lineage>
</organism>
<dbReference type="Pfam" id="PF00903">
    <property type="entry name" value="Glyoxalase"/>
    <property type="match status" value="1"/>
</dbReference>
<keyword evidence="1" id="KW-0677">Repeat</keyword>
<dbReference type="SUPFAM" id="SSF54593">
    <property type="entry name" value="Glyoxalase/Bleomycin resistance protein/Dihydroxybiphenyl dioxygenase"/>
    <property type="match status" value="1"/>
</dbReference>
<feature type="region of interest" description="Disordered" evidence="2">
    <location>
        <begin position="909"/>
        <end position="1047"/>
    </location>
</feature>
<dbReference type="InterPro" id="IPR029068">
    <property type="entry name" value="Glyas_Bleomycin-R_OHBP_Dase"/>
</dbReference>
<dbReference type="InterPro" id="IPR056693">
    <property type="entry name" value="DUF7791"/>
</dbReference>
<evidence type="ECO:0000256" key="2">
    <source>
        <dbReference type="SAM" id="MobiDB-lite"/>
    </source>
</evidence>
<evidence type="ECO:0000259" key="3">
    <source>
        <dbReference type="PROSITE" id="PS51819"/>
    </source>
</evidence>
<dbReference type="PANTHER" id="PTHR10039:SF5">
    <property type="entry name" value="NACHT DOMAIN-CONTAINING PROTEIN"/>
    <property type="match status" value="1"/>
</dbReference>
<dbReference type="InterPro" id="IPR004360">
    <property type="entry name" value="Glyas_Fos-R_dOase_dom"/>
</dbReference>
<evidence type="ECO:0000256" key="1">
    <source>
        <dbReference type="ARBA" id="ARBA00022737"/>
    </source>
</evidence>
<protein>
    <recommendedName>
        <fullName evidence="3">VOC domain-containing protein</fullName>
    </recommendedName>
</protein>
<evidence type="ECO:0000313" key="4">
    <source>
        <dbReference type="EMBL" id="SPO06621.1"/>
    </source>
</evidence>
<feature type="compositionally biased region" description="Polar residues" evidence="2">
    <location>
        <begin position="945"/>
        <end position="958"/>
    </location>
</feature>
<keyword evidence="5" id="KW-1185">Reference proteome</keyword>
<feature type="domain" description="VOC" evidence="3">
    <location>
        <begin position="1117"/>
        <end position="1246"/>
    </location>
</feature>
<feature type="compositionally biased region" description="Basic and acidic residues" evidence="2">
    <location>
        <begin position="929"/>
        <end position="942"/>
    </location>
</feature>
<gene>
    <name evidence="4" type="ORF">DNG_09311</name>
</gene>
<dbReference type="InterPro" id="IPR037523">
    <property type="entry name" value="VOC_core"/>
</dbReference>
<dbReference type="Gene3D" id="3.40.50.300">
    <property type="entry name" value="P-loop containing nucleotide triphosphate hydrolases"/>
    <property type="match status" value="1"/>
</dbReference>
<dbReference type="AlphaFoldDB" id="A0AAE8N5F1"/>